<dbReference type="PANTHER" id="PTHR43542">
    <property type="entry name" value="METHYLTRANSFERASE"/>
    <property type="match status" value="1"/>
</dbReference>
<dbReference type="PIRSF" id="PIRSF004553">
    <property type="entry name" value="CHP00095"/>
    <property type="match status" value="1"/>
</dbReference>
<dbReference type="PROSITE" id="PS00092">
    <property type="entry name" value="N6_MTASE"/>
    <property type="match status" value="1"/>
</dbReference>
<dbReference type="Pfam" id="PF03602">
    <property type="entry name" value="Cons_hypoth95"/>
    <property type="match status" value="1"/>
</dbReference>
<dbReference type="EMBL" id="UINC01029424">
    <property type="protein sequence ID" value="SVB12111.1"/>
    <property type="molecule type" value="Genomic_DNA"/>
</dbReference>
<evidence type="ECO:0000256" key="2">
    <source>
        <dbReference type="ARBA" id="ARBA00022679"/>
    </source>
</evidence>
<dbReference type="AlphaFoldDB" id="A0A382BF41"/>
<dbReference type="SUPFAM" id="SSF53335">
    <property type="entry name" value="S-adenosyl-L-methionine-dependent methyltransferases"/>
    <property type="match status" value="1"/>
</dbReference>
<dbReference type="GO" id="GO:0003676">
    <property type="term" value="F:nucleic acid binding"/>
    <property type="evidence" value="ECO:0007669"/>
    <property type="project" value="InterPro"/>
</dbReference>
<name>A0A382BF41_9ZZZZ</name>
<keyword evidence="2" id="KW-0808">Transferase</keyword>
<evidence type="ECO:0000313" key="3">
    <source>
        <dbReference type="EMBL" id="SVB12111.1"/>
    </source>
</evidence>
<dbReference type="InterPro" id="IPR029063">
    <property type="entry name" value="SAM-dependent_MTases_sf"/>
</dbReference>
<dbReference type="InterPro" id="IPR004398">
    <property type="entry name" value="RNA_MeTrfase_RsmD"/>
</dbReference>
<evidence type="ECO:0008006" key="4">
    <source>
        <dbReference type="Google" id="ProtNLM"/>
    </source>
</evidence>
<gene>
    <name evidence="3" type="ORF">METZ01_LOCUS164965</name>
</gene>
<dbReference type="InterPro" id="IPR002052">
    <property type="entry name" value="DNA_methylase_N6_adenine_CS"/>
</dbReference>
<evidence type="ECO:0000256" key="1">
    <source>
        <dbReference type="ARBA" id="ARBA00022603"/>
    </source>
</evidence>
<protein>
    <recommendedName>
        <fullName evidence="4">Methyltransferase small domain-containing protein</fullName>
    </recommendedName>
</protein>
<dbReference type="GO" id="GO:0031167">
    <property type="term" value="P:rRNA methylation"/>
    <property type="evidence" value="ECO:0007669"/>
    <property type="project" value="InterPro"/>
</dbReference>
<accession>A0A382BF41</accession>
<dbReference type="GO" id="GO:0008168">
    <property type="term" value="F:methyltransferase activity"/>
    <property type="evidence" value="ECO:0007669"/>
    <property type="project" value="UniProtKB-KW"/>
</dbReference>
<dbReference type="CDD" id="cd02440">
    <property type="entry name" value="AdoMet_MTases"/>
    <property type="match status" value="1"/>
</dbReference>
<sequence length="169" mass="19411">MQLLAGRYKGARIKTSTKMPYRPTLSRIRKSLFDILFPFNYQNVLDLFSGTGILGFEAASRGANKITFVERDRKSIQLLESNANQFPDIDFVFNQQNVYTFLNNPKSYDLIFADPPYTSSNIHELVETVLKILNKNGKFVLETNKRSQPMMNAIVKNYGNTVLSIWTKE</sequence>
<dbReference type="Gene3D" id="3.40.50.150">
    <property type="entry name" value="Vaccinia Virus protein VP39"/>
    <property type="match status" value="1"/>
</dbReference>
<proteinExistence type="predicted"/>
<organism evidence="3">
    <name type="scientific">marine metagenome</name>
    <dbReference type="NCBI Taxonomy" id="408172"/>
    <lineage>
        <taxon>unclassified sequences</taxon>
        <taxon>metagenomes</taxon>
        <taxon>ecological metagenomes</taxon>
    </lineage>
</organism>
<keyword evidence="1" id="KW-0489">Methyltransferase</keyword>
<reference evidence="3" key="1">
    <citation type="submission" date="2018-05" db="EMBL/GenBank/DDBJ databases">
        <authorList>
            <person name="Lanie J.A."/>
            <person name="Ng W.-L."/>
            <person name="Kazmierczak K.M."/>
            <person name="Andrzejewski T.M."/>
            <person name="Davidsen T.M."/>
            <person name="Wayne K.J."/>
            <person name="Tettelin H."/>
            <person name="Glass J.I."/>
            <person name="Rusch D."/>
            <person name="Podicherti R."/>
            <person name="Tsui H.-C.T."/>
            <person name="Winkler M.E."/>
        </authorList>
    </citation>
    <scope>NUCLEOTIDE SEQUENCE</scope>
</reference>
<dbReference type="PANTHER" id="PTHR43542:SF1">
    <property type="entry name" value="METHYLTRANSFERASE"/>
    <property type="match status" value="1"/>
</dbReference>